<keyword evidence="7" id="KW-0106">Calcium</keyword>
<keyword evidence="10" id="KW-0472">Membrane</keyword>
<feature type="disulfide bond" evidence="8">
    <location>
        <begin position="384"/>
        <end position="413"/>
    </location>
</feature>
<keyword evidence="12" id="KW-1185">Reference proteome</keyword>
<dbReference type="GO" id="GO:0005783">
    <property type="term" value="C:endoplasmic reticulum"/>
    <property type="evidence" value="ECO:0007669"/>
    <property type="project" value="TreeGrafter"/>
</dbReference>
<keyword evidence="10" id="KW-0812">Transmembrane</keyword>
<dbReference type="InterPro" id="IPR036026">
    <property type="entry name" value="Seven-hairpin_glycosidases"/>
</dbReference>
<reference evidence="11 12" key="1">
    <citation type="submission" date="2023-01" db="EMBL/GenBank/DDBJ databases">
        <title>Analysis of 21 Apiospora genomes using comparative genomics revels a genus with tremendous synthesis potential of carbohydrate active enzymes and secondary metabolites.</title>
        <authorList>
            <person name="Sorensen T."/>
        </authorList>
    </citation>
    <scope>NUCLEOTIDE SEQUENCE [LARGE SCALE GENOMIC DNA]</scope>
    <source>
        <strain evidence="11 12">CBS 117206</strain>
    </source>
</reference>
<dbReference type="GO" id="GO:0016020">
    <property type="term" value="C:membrane"/>
    <property type="evidence" value="ECO:0007669"/>
    <property type="project" value="InterPro"/>
</dbReference>
<evidence type="ECO:0000256" key="8">
    <source>
        <dbReference type="PIRSR" id="PIRSR601382-3"/>
    </source>
</evidence>
<evidence type="ECO:0000313" key="12">
    <source>
        <dbReference type="Proteomes" id="UP001392437"/>
    </source>
</evidence>
<dbReference type="Gene3D" id="1.50.10.10">
    <property type="match status" value="1"/>
</dbReference>
<dbReference type="InterPro" id="IPR012341">
    <property type="entry name" value="6hp_glycosidase-like_sf"/>
</dbReference>
<keyword evidence="9" id="KW-0326">Glycosidase</keyword>
<dbReference type="PANTHER" id="PTHR11742:SF89">
    <property type="entry name" value="ALPHA-1,2-MANNOSIDASE"/>
    <property type="match status" value="1"/>
</dbReference>
<comment type="pathway">
    <text evidence="2">Protein modification; protein glycosylation.</text>
</comment>
<name>A0AAW0RCI8_9PEZI</name>
<dbReference type="EC" id="3.2.1.-" evidence="9"/>
<dbReference type="InterPro" id="IPR001382">
    <property type="entry name" value="Glyco_hydro_47"/>
</dbReference>
<dbReference type="SUPFAM" id="SSF48225">
    <property type="entry name" value="Seven-hairpin glycosidases"/>
    <property type="match status" value="1"/>
</dbReference>
<comment type="similarity">
    <text evidence="3 9">Belongs to the glycosyl hydrolase 47 family.</text>
</comment>
<dbReference type="PRINTS" id="PR00747">
    <property type="entry name" value="GLYHDRLASE47"/>
</dbReference>
<comment type="cofactor">
    <cofactor evidence="1 7">
        <name>Ca(2+)</name>
        <dbReference type="ChEBI" id="CHEBI:29108"/>
    </cofactor>
</comment>
<accession>A0AAW0RCI8</accession>
<dbReference type="GO" id="GO:0036503">
    <property type="term" value="P:ERAD pathway"/>
    <property type="evidence" value="ECO:0007669"/>
    <property type="project" value="UniProtKB-ARBA"/>
</dbReference>
<dbReference type="AlphaFoldDB" id="A0AAW0RCI8"/>
<dbReference type="GO" id="GO:0004571">
    <property type="term" value="F:mannosyl-oligosaccharide 1,2-alpha-mannosidase activity"/>
    <property type="evidence" value="ECO:0007669"/>
    <property type="project" value="InterPro"/>
</dbReference>
<dbReference type="InterPro" id="IPR050749">
    <property type="entry name" value="Glycosyl_Hydrolase_47"/>
</dbReference>
<evidence type="ECO:0000256" key="6">
    <source>
        <dbReference type="PIRSR" id="PIRSR601382-1"/>
    </source>
</evidence>
<evidence type="ECO:0000256" key="9">
    <source>
        <dbReference type="RuleBase" id="RU361193"/>
    </source>
</evidence>
<feature type="transmembrane region" description="Helical" evidence="10">
    <location>
        <begin position="12"/>
        <end position="29"/>
    </location>
</feature>
<evidence type="ECO:0000313" key="11">
    <source>
        <dbReference type="EMBL" id="KAK8132496.1"/>
    </source>
</evidence>
<evidence type="ECO:0000256" key="5">
    <source>
        <dbReference type="ARBA" id="ARBA00023157"/>
    </source>
</evidence>
<protein>
    <recommendedName>
        <fullName evidence="9">alpha-1,2-Mannosidase</fullName>
        <ecNumber evidence="9">3.2.1.-</ecNumber>
    </recommendedName>
</protein>
<evidence type="ECO:0000256" key="4">
    <source>
        <dbReference type="ARBA" id="ARBA00022801"/>
    </source>
</evidence>
<feature type="active site" evidence="6">
    <location>
        <position position="472"/>
    </location>
</feature>
<evidence type="ECO:0000256" key="7">
    <source>
        <dbReference type="PIRSR" id="PIRSR601382-2"/>
    </source>
</evidence>
<feature type="active site" evidence="6">
    <location>
        <position position="312"/>
    </location>
</feature>
<dbReference type="EMBL" id="JAQQWP010000001">
    <property type="protein sequence ID" value="KAK8132496.1"/>
    <property type="molecule type" value="Genomic_DNA"/>
</dbReference>
<proteinExistence type="inferred from homology"/>
<feature type="active site" description="Proton donor" evidence="6">
    <location>
        <position position="177"/>
    </location>
</feature>
<evidence type="ECO:0000256" key="1">
    <source>
        <dbReference type="ARBA" id="ARBA00001913"/>
    </source>
</evidence>
<dbReference type="Pfam" id="PF01532">
    <property type="entry name" value="Glyco_hydro_47"/>
    <property type="match status" value="1"/>
</dbReference>
<gene>
    <name evidence="11" type="ORF">PG999_000669</name>
</gene>
<dbReference type="FunFam" id="1.50.10.10:FF:000037">
    <property type="entry name" value="alpha-1,2-Mannosidase"/>
    <property type="match status" value="1"/>
</dbReference>
<dbReference type="GO" id="GO:0005509">
    <property type="term" value="F:calcium ion binding"/>
    <property type="evidence" value="ECO:0007669"/>
    <property type="project" value="InterPro"/>
</dbReference>
<sequence>MAGLFRRPTRLLTVVAAIAVLYILIIFIPKPREELYGFQYFRSSFDWSTVPERNPVAKLTQLPRGSPKRLPKFQHDFASDKAPSRERLDVLESRRSEIRLAFVKSWNSYKKYAWMYDELTPVSGEGKDTFGGWAATLVDTLDTLWIMELGDEFRHAAAAAVTLDWSKTKDTSCNFFETTIRHLGGLLSAYDLSKEAALLEKAIELGDMLYTAYDTDNRMPPFYLDFDLAKEGLLVPGTHDPSAAVTSSGLEFTRLAQLTGQDKYYDAIDRVAQALEQTQNSTKLPGMWPTFLNMRNLDFSGQRSFTLGGLADSLYEYLPKMYAMVGGLEPMYEKMYRDAMDAVTKHLLFRPMTPDQDDILFTGTVYVSSQDGPELEAEGQHLGCFVGGMFALGGKIFNIPEHVKYAEKIARGCAWAYKAFPSGIMPETFTLYPCPSLEPCPWDEDQWTATGDKRFPKGFKNVMDPKYILRPEAIESIFFMYRMTGNVEYQEMAWTMFQSIRKATETKLAFSAISDVTLPKGQKTVKKDSMESFWTSETLKYLYLIFSPPDLIDLDKYVLNTEAHPFLRPNAQPGYFTYT</sequence>
<keyword evidence="5 8" id="KW-1015">Disulfide bond</keyword>
<keyword evidence="7" id="KW-0479">Metal-binding</keyword>
<comment type="caution">
    <text evidence="11">The sequence shown here is derived from an EMBL/GenBank/DDBJ whole genome shotgun (WGS) entry which is preliminary data.</text>
</comment>
<feature type="active site" description="Proton donor" evidence="6">
    <location>
        <position position="427"/>
    </location>
</feature>
<evidence type="ECO:0000256" key="10">
    <source>
        <dbReference type="SAM" id="Phobius"/>
    </source>
</evidence>
<feature type="binding site" evidence="7">
    <location>
        <position position="561"/>
    </location>
    <ligand>
        <name>Ca(2+)</name>
        <dbReference type="ChEBI" id="CHEBI:29108"/>
    </ligand>
</feature>
<dbReference type="GO" id="GO:0005975">
    <property type="term" value="P:carbohydrate metabolic process"/>
    <property type="evidence" value="ECO:0007669"/>
    <property type="project" value="InterPro"/>
</dbReference>
<keyword evidence="10" id="KW-1133">Transmembrane helix</keyword>
<keyword evidence="4 9" id="KW-0378">Hydrolase</keyword>
<evidence type="ECO:0000256" key="2">
    <source>
        <dbReference type="ARBA" id="ARBA00004922"/>
    </source>
</evidence>
<dbReference type="Proteomes" id="UP001392437">
    <property type="component" value="Unassembled WGS sequence"/>
</dbReference>
<dbReference type="PANTHER" id="PTHR11742">
    <property type="entry name" value="MANNOSYL-OLIGOSACCHARIDE ALPHA-1,2-MANNOSIDASE-RELATED"/>
    <property type="match status" value="1"/>
</dbReference>
<organism evidence="11 12">
    <name type="scientific">Apiospora kogelbergensis</name>
    <dbReference type="NCBI Taxonomy" id="1337665"/>
    <lineage>
        <taxon>Eukaryota</taxon>
        <taxon>Fungi</taxon>
        <taxon>Dikarya</taxon>
        <taxon>Ascomycota</taxon>
        <taxon>Pezizomycotina</taxon>
        <taxon>Sordariomycetes</taxon>
        <taxon>Xylariomycetidae</taxon>
        <taxon>Amphisphaeriales</taxon>
        <taxon>Apiosporaceae</taxon>
        <taxon>Apiospora</taxon>
    </lineage>
</organism>
<evidence type="ECO:0000256" key="3">
    <source>
        <dbReference type="ARBA" id="ARBA00007658"/>
    </source>
</evidence>